<evidence type="ECO:0000256" key="4">
    <source>
        <dbReference type="ARBA" id="ARBA00022679"/>
    </source>
</evidence>
<feature type="transmembrane region" description="Helical" evidence="7">
    <location>
        <begin position="17"/>
        <end position="43"/>
    </location>
</feature>
<keyword evidence="9" id="KW-1185">Reference proteome</keyword>
<keyword evidence="7" id="KW-1133">Transmembrane helix</keyword>
<evidence type="ECO:0000256" key="5">
    <source>
        <dbReference type="ARBA" id="ARBA00023136"/>
    </source>
</evidence>
<keyword evidence="3" id="KW-0997">Cell inner membrane</keyword>
<keyword evidence="7" id="KW-0812">Transmembrane</keyword>
<comment type="caution">
    <text evidence="8">The sequence shown here is derived from an EMBL/GenBank/DDBJ whole genome shotgun (WGS) entry which is preliminary data.</text>
</comment>
<gene>
    <name evidence="8" type="ORF">ABID46_000963</name>
</gene>
<dbReference type="GO" id="GO:0016746">
    <property type="term" value="F:acyltransferase activity"/>
    <property type="evidence" value="ECO:0007669"/>
    <property type="project" value="UniProtKB-KW"/>
</dbReference>
<organism evidence="8 9">
    <name type="scientific">Moheibacter stercoris</name>
    <dbReference type="NCBI Taxonomy" id="1628251"/>
    <lineage>
        <taxon>Bacteria</taxon>
        <taxon>Pseudomonadati</taxon>
        <taxon>Bacteroidota</taxon>
        <taxon>Flavobacteriia</taxon>
        <taxon>Flavobacteriales</taxon>
        <taxon>Weeksellaceae</taxon>
        <taxon>Moheibacter</taxon>
    </lineage>
</organism>
<dbReference type="EMBL" id="JBEPMO010000004">
    <property type="protein sequence ID" value="MET3731394.1"/>
    <property type="molecule type" value="Genomic_DNA"/>
</dbReference>
<dbReference type="InterPro" id="IPR004960">
    <property type="entry name" value="LipA_acyltrans"/>
</dbReference>
<keyword evidence="4" id="KW-0808">Transferase</keyword>
<keyword evidence="5 7" id="KW-0472">Membrane</keyword>
<dbReference type="RefSeq" id="WP_354507616.1">
    <property type="nucleotide sequence ID" value="NZ_JBEPMO010000004.1"/>
</dbReference>
<evidence type="ECO:0000256" key="1">
    <source>
        <dbReference type="ARBA" id="ARBA00004533"/>
    </source>
</evidence>
<accession>A0ABV2LTF0</accession>
<comment type="subcellular location">
    <subcellularLocation>
        <location evidence="1">Cell inner membrane</location>
    </subcellularLocation>
</comment>
<dbReference type="CDD" id="cd07984">
    <property type="entry name" value="LPLAT_LABLAT-like"/>
    <property type="match status" value="1"/>
</dbReference>
<keyword evidence="2" id="KW-1003">Cell membrane</keyword>
<name>A0ABV2LTF0_9FLAO</name>
<protein>
    <submittedName>
        <fullName evidence="8">LPLAT superfamily acyltransferase</fullName>
    </submittedName>
</protein>
<keyword evidence="6 8" id="KW-0012">Acyltransferase</keyword>
<dbReference type="PANTHER" id="PTHR30606:SF10">
    <property type="entry name" value="PHOSPHATIDYLINOSITOL MANNOSIDE ACYLTRANSFERASE"/>
    <property type="match status" value="1"/>
</dbReference>
<dbReference type="PANTHER" id="PTHR30606">
    <property type="entry name" value="LIPID A BIOSYNTHESIS LAUROYL ACYLTRANSFERASE"/>
    <property type="match status" value="1"/>
</dbReference>
<dbReference type="Proteomes" id="UP001549146">
    <property type="component" value="Unassembled WGS sequence"/>
</dbReference>
<evidence type="ECO:0000313" key="8">
    <source>
        <dbReference type="EMBL" id="MET3731394.1"/>
    </source>
</evidence>
<reference evidence="8 9" key="1">
    <citation type="submission" date="2024-06" db="EMBL/GenBank/DDBJ databases">
        <title>Genomic Encyclopedia of Type Strains, Phase IV (KMG-IV): sequencing the most valuable type-strain genomes for metagenomic binning, comparative biology and taxonomic classification.</title>
        <authorList>
            <person name="Goeker M."/>
        </authorList>
    </citation>
    <scope>NUCLEOTIDE SEQUENCE [LARGE SCALE GENOMIC DNA]</scope>
    <source>
        <strain evidence="8 9">DSM 29388</strain>
    </source>
</reference>
<sequence>MAEWEGKSKGTTTGYKIFIFLIKNIGLNAAYFLLAFVSFYYFVFNRKQTKIIYSYFRTKHRQSRWKSWINTYRNNFVFGQTIIDKVAIAAGLENKFTFEFDGIENIHQLAKDESAGIMISAHVGNFELAQHFMDEFDKKIHLVTTDEEREAIKSVLDGVMAKPKVEFIIVKDDLSHIFDINRVIEEKQMIVFTGDRFFPNTKTLEANLLGEFAQFPAGPFLLSSRLKTPVLFVYVMRERNKHYHLYARKANFKNRDAQSLLEAYTESMEKILAKYPLQWFNYYDFWKKD</sequence>
<dbReference type="Pfam" id="PF03279">
    <property type="entry name" value="Lip_A_acyltrans"/>
    <property type="match status" value="1"/>
</dbReference>
<evidence type="ECO:0000256" key="3">
    <source>
        <dbReference type="ARBA" id="ARBA00022519"/>
    </source>
</evidence>
<evidence type="ECO:0000256" key="2">
    <source>
        <dbReference type="ARBA" id="ARBA00022475"/>
    </source>
</evidence>
<proteinExistence type="predicted"/>
<evidence type="ECO:0000256" key="6">
    <source>
        <dbReference type="ARBA" id="ARBA00023315"/>
    </source>
</evidence>
<evidence type="ECO:0000313" key="9">
    <source>
        <dbReference type="Proteomes" id="UP001549146"/>
    </source>
</evidence>
<evidence type="ECO:0000256" key="7">
    <source>
        <dbReference type="SAM" id="Phobius"/>
    </source>
</evidence>